<dbReference type="RefSeq" id="WP_133292997.1">
    <property type="nucleotide sequence ID" value="NZ_SMSJ01000148.1"/>
</dbReference>
<dbReference type="CDD" id="cd00093">
    <property type="entry name" value="HTH_XRE"/>
    <property type="match status" value="1"/>
</dbReference>
<dbReference type="OrthoDB" id="3782725at2"/>
<dbReference type="EMBL" id="SMSJ01000148">
    <property type="protein sequence ID" value="TDH58162.1"/>
    <property type="molecule type" value="Genomic_DNA"/>
</dbReference>
<dbReference type="Gene3D" id="1.10.260.40">
    <property type="entry name" value="lambda repressor-like DNA-binding domains"/>
    <property type="match status" value="1"/>
</dbReference>
<evidence type="ECO:0000313" key="3">
    <source>
        <dbReference type="Proteomes" id="UP000295096"/>
    </source>
</evidence>
<dbReference type="Pfam" id="PF01381">
    <property type="entry name" value="HTH_3"/>
    <property type="match status" value="1"/>
</dbReference>
<proteinExistence type="predicted"/>
<dbReference type="Proteomes" id="UP000295096">
    <property type="component" value="Unassembled WGS sequence"/>
</dbReference>
<dbReference type="GO" id="GO:0003677">
    <property type="term" value="F:DNA binding"/>
    <property type="evidence" value="ECO:0007669"/>
    <property type="project" value="InterPro"/>
</dbReference>
<accession>A0A4R5Q5I0</accession>
<feature type="domain" description="HTH cro/C1-type" evidence="1">
    <location>
        <begin position="10"/>
        <end position="44"/>
    </location>
</feature>
<name>A0A4R5Q5I0_9PROT</name>
<sequence length="89" mass="9581">MNGITPETCRAARGLLGWSQNELAQRAQVGLNTIRNFETRARSPRTGEPVRLMRANLAALQSAMEAAGVQFTSDPGRIGVALRVTANDT</sequence>
<evidence type="ECO:0000313" key="2">
    <source>
        <dbReference type="EMBL" id="TDH58162.1"/>
    </source>
</evidence>
<dbReference type="AlphaFoldDB" id="A0A4R5Q5I0"/>
<dbReference type="PROSITE" id="PS50943">
    <property type="entry name" value="HTH_CROC1"/>
    <property type="match status" value="1"/>
</dbReference>
<comment type="caution">
    <text evidence="2">The sequence shown here is derived from an EMBL/GenBank/DDBJ whole genome shotgun (WGS) entry which is preliminary data.</text>
</comment>
<dbReference type="InterPro" id="IPR001387">
    <property type="entry name" value="Cro/C1-type_HTH"/>
</dbReference>
<gene>
    <name evidence="2" type="ORF">E2C06_34065</name>
</gene>
<evidence type="ECO:0000259" key="1">
    <source>
        <dbReference type="PROSITE" id="PS50943"/>
    </source>
</evidence>
<keyword evidence="3" id="KW-1185">Reference proteome</keyword>
<reference evidence="2 3" key="1">
    <citation type="journal article" date="2016" name="J. Microbiol.">
        <title>Dankookia rubra gen. nov., sp. nov., an alphaproteobacterium isolated from sediment of a shallow stream.</title>
        <authorList>
            <person name="Kim W.H."/>
            <person name="Kim D.H."/>
            <person name="Kang K."/>
            <person name="Ahn T.Y."/>
        </authorList>
    </citation>
    <scope>NUCLEOTIDE SEQUENCE [LARGE SCALE GENOMIC DNA]</scope>
    <source>
        <strain evidence="2 3">JCM30602</strain>
    </source>
</reference>
<organism evidence="2 3">
    <name type="scientific">Dankookia rubra</name>
    <dbReference type="NCBI Taxonomy" id="1442381"/>
    <lineage>
        <taxon>Bacteria</taxon>
        <taxon>Pseudomonadati</taxon>
        <taxon>Pseudomonadota</taxon>
        <taxon>Alphaproteobacteria</taxon>
        <taxon>Acetobacterales</taxon>
        <taxon>Roseomonadaceae</taxon>
        <taxon>Dankookia</taxon>
    </lineage>
</organism>
<dbReference type="SUPFAM" id="SSF47413">
    <property type="entry name" value="lambda repressor-like DNA-binding domains"/>
    <property type="match status" value="1"/>
</dbReference>
<dbReference type="InterPro" id="IPR010982">
    <property type="entry name" value="Lambda_DNA-bd_dom_sf"/>
</dbReference>
<protein>
    <submittedName>
        <fullName evidence="2">XRE family transcriptional regulator</fullName>
    </submittedName>
</protein>